<keyword evidence="4 9" id="KW-0812">Transmembrane</keyword>
<dbReference type="PANTHER" id="PTHR48041">
    <property type="entry name" value="ABC TRANSPORTER G FAMILY MEMBER 28"/>
    <property type="match status" value="1"/>
</dbReference>
<evidence type="ECO:0000313" key="12">
    <source>
        <dbReference type="Proteomes" id="UP000007875"/>
    </source>
</evidence>
<sequence length="541" mass="60892">SGYAEPGRVLAIIGSSGAGKSTLLNMLTWRNKSKLCLTGDILANGVSMGPDISKISAYVQQDDLFMGQLTVKEHLMFAVSGIYSMISGGEMKRLSLASELLTNPSIMFFDEPTSGLDSYLAKMVVDSMKTVAKQGCTVICTIHQPSSEVFEIFDDLMILSMGRVVYHGEAAAAMQHYTDNGFPCPTNYNPADHYIMKISMVLGQEEEKQQETGTLADFFEPSGLPSYQNKLLCAFFLIFNKYLYAFYHHMTTRRYNTGYFTQLHACLVRAAKITIRNKSLKYKVIESLFMGILFGLTFLRTYGDPYSHTEVGDVNGCIFLVLLMMSAGAAFSVLHSFPSELQVFRRDHTNRMYSSWIYFISKNITEFPVYLIYPLFMCTLVYFLAGFYPSAENFIYFYLTVALVVGTGVSFGYMLSCTTRNPQTALIVTPAILMPMFLFSGIFLRSGNVPDFLGWLRYLSWFYYGFEILTRNQWIGVDSIVCPQSNMTFNKVMCLTDGRSVMAAYDVNPNDMYTNLGGLFALLIGFRIIAFMALSYRVSDK</sequence>
<dbReference type="PROSITE" id="PS50893">
    <property type="entry name" value="ABC_TRANSPORTER_2"/>
    <property type="match status" value="1"/>
</dbReference>
<feature type="transmembrane region" description="Helical" evidence="9">
    <location>
        <begin position="318"/>
        <end position="337"/>
    </location>
</feature>
<reference evidence="11" key="3">
    <citation type="submission" date="2025-09" db="UniProtKB">
        <authorList>
            <consortium name="Ensembl"/>
        </authorList>
    </citation>
    <scope>IDENTIFICATION</scope>
</reference>
<name>H2Z0C6_CIOSA</name>
<feature type="transmembrane region" description="Helical" evidence="9">
    <location>
        <begin position="284"/>
        <end position="303"/>
    </location>
</feature>
<dbReference type="InterPro" id="IPR017871">
    <property type="entry name" value="ABC_transporter-like_CS"/>
</dbReference>
<dbReference type="GeneTree" id="ENSGT00940000167029"/>
<keyword evidence="12" id="KW-1185">Reference proteome</keyword>
<dbReference type="CDD" id="cd03213">
    <property type="entry name" value="ABCG_EPDR"/>
    <property type="match status" value="1"/>
</dbReference>
<dbReference type="GO" id="GO:0005524">
    <property type="term" value="F:ATP binding"/>
    <property type="evidence" value="ECO:0007669"/>
    <property type="project" value="UniProtKB-KW"/>
</dbReference>
<reference evidence="12" key="1">
    <citation type="submission" date="2003-08" db="EMBL/GenBank/DDBJ databases">
        <authorList>
            <person name="Birren B."/>
            <person name="Nusbaum C."/>
            <person name="Abebe A."/>
            <person name="Abouelleil A."/>
            <person name="Adekoya E."/>
            <person name="Ait-zahra M."/>
            <person name="Allen N."/>
            <person name="Allen T."/>
            <person name="An P."/>
            <person name="Anderson M."/>
            <person name="Anderson S."/>
            <person name="Arachchi H."/>
            <person name="Armbruster J."/>
            <person name="Bachantsang P."/>
            <person name="Baldwin J."/>
            <person name="Barry A."/>
            <person name="Bayul T."/>
            <person name="Blitshsteyn B."/>
            <person name="Bloom T."/>
            <person name="Blye J."/>
            <person name="Boguslavskiy L."/>
            <person name="Borowsky M."/>
            <person name="Boukhgalter B."/>
            <person name="Brunache A."/>
            <person name="Butler J."/>
            <person name="Calixte N."/>
            <person name="Calvo S."/>
            <person name="Camarata J."/>
            <person name="Campo K."/>
            <person name="Chang J."/>
            <person name="Cheshatsang Y."/>
            <person name="Citroen M."/>
            <person name="Collymore A."/>
            <person name="Considine T."/>
            <person name="Cook A."/>
            <person name="Cooke P."/>
            <person name="Corum B."/>
            <person name="Cuomo C."/>
            <person name="David R."/>
            <person name="Dawoe T."/>
            <person name="Degray S."/>
            <person name="Dodge S."/>
            <person name="Dooley K."/>
            <person name="Dorje P."/>
            <person name="Dorjee K."/>
            <person name="Dorris L."/>
            <person name="Duffey N."/>
            <person name="Dupes A."/>
            <person name="Elkins T."/>
            <person name="Engels R."/>
            <person name="Erickson J."/>
            <person name="Farina A."/>
            <person name="Faro S."/>
            <person name="Ferreira P."/>
            <person name="Fischer H."/>
            <person name="Fitzgerald M."/>
            <person name="Foley K."/>
            <person name="Gage D."/>
            <person name="Galagan J."/>
            <person name="Gearin G."/>
            <person name="Gnerre S."/>
            <person name="Gnirke A."/>
            <person name="Goyette A."/>
            <person name="Graham J."/>
            <person name="Grandbois E."/>
            <person name="Gyaltsen K."/>
            <person name="Hafez N."/>
            <person name="Hagopian D."/>
            <person name="Hagos B."/>
            <person name="Hall J."/>
            <person name="Hatcher B."/>
            <person name="Heller A."/>
            <person name="Higgins H."/>
            <person name="Honan T."/>
            <person name="Horn A."/>
            <person name="Houde N."/>
            <person name="Hughes L."/>
            <person name="Hulme W."/>
            <person name="Husby E."/>
            <person name="Iliev I."/>
            <person name="Jaffe D."/>
            <person name="Jones C."/>
            <person name="Kamal M."/>
            <person name="Kamat A."/>
            <person name="Kamvysselis M."/>
            <person name="Karlsson E."/>
            <person name="Kells C."/>
            <person name="Kieu A."/>
            <person name="Kisner P."/>
            <person name="Kodira C."/>
            <person name="Kulbokas E."/>
            <person name="Labutti K."/>
            <person name="Lama D."/>
            <person name="Landers T."/>
            <person name="Leger J."/>
            <person name="Levine S."/>
            <person name="Lewis D."/>
            <person name="Lewis T."/>
            <person name="Lindblad-toh K."/>
            <person name="Liu X."/>
            <person name="Lokyitsang T."/>
            <person name="Lokyitsang Y."/>
            <person name="Lucien O."/>
            <person name="Lui A."/>
            <person name="Ma L.J."/>
            <person name="Mabbitt R."/>
            <person name="Macdonald J."/>
            <person name="Maclean C."/>
            <person name="Major J."/>
            <person name="Manning J."/>
            <person name="Marabella R."/>
            <person name="Maru K."/>
            <person name="Matthews C."/>
            <person name="Mauceli E."/>
            <person name="Mccarthy M."/>
            <person name="Mcdonough S."/>
            <person name="Mcghee T."/>
            <person name="Meldrim J."/>
            <person name="Meneus L."/>
            <person name="Mesirov J."/>
            <person name="Mihalev A."/>
            <person name="Mihova T."/>
            <person name="Mikkelsen T."/>
            <person name="Mlenga V."/>
            <person name="Moru K."/>
            <person name="Mozes J."/>
            <person name="Mulrain L."/>
            <person name="Munson G."/>
            <person name="Naylor J."/>
            <person name="Newes C."/>
            <person name="Nguyen C."/>
            <person name="Nguyen N."/>
            <person name="Nguyen T."/>
            <person name="Nicol R."/>
            <person name="Nielsen C."/>
            <person name="Nizzari M."/>
            <person name="Norbu C."/>
            <person name="Norbu N."/>
            <person name="O'donnell P."/>
            <person name="Okoawo O."/>
            <person name="O'leary S."/>
            <person name="Omotosho B."/>
            <person name="O'neill K."/>
            <person name="Osman S."/>
            <person name="Parker S."/>
            <person name="Perrin D."/>
            <person name="Phunkhang P."/>
            <person name="Piqani B."/>
            <person name="Purcell S."/>
            <person name="Rachupka T."/>
            <person name="Ramasamy U."/>
            <person name="Rameau R."/>
            <person name="Ray V."/>
            <person name="Raymond C."/>
            <person name="Retta R."/>
            <person name="Richardson S."/>
            <person name="Rise C."/>
            <person name="Rodriguez J."/>
            <person name="Rogers J."/>
            <person name="Rogov P."/>
            <person name="Rutman M."/>
            <person name="Schupbach R."/>
            <person name="Seaman C."/>
            <person name="Settipalli S."/>
            <person name="Sharpe T."/>
            <person name="Sheridan J."/>
            <person name="Sherpa N."/>
            <person name="Shi J."/>
            <person name="Smirnov S."/>
            <person name="Smith C."/>
            <person name="Sougnez C."/>
            <person name="Spencer B."/>
            <person name="Stalker J."/>
            <person name="Stange-thomann N."/>
            <person name="Stavropoulos S."/>
            <person name="Stetson K."/>
            <person name="Stone C."/>
            <person name="Stone S."/>
            <person name="Stubbs M."/>
            <person name="Talamas J."/>
            <person name="Tchuinga P."/>
            <person name="Tenzing P."/>
            <person name="Tesfaye S."/>
            <person name="Theodore J."/>
            <person name="Thoulutsang Y."/>
            <person name="Topham K."/>
            <person name="Towey S."/>
            <person name="Tsamla T."/>
            <person name="Tsomo N."/>
            <person name="Vallee D."/>
            <person name="Vassiliev H."/>
            <person name="Venkataraman V."/>
            <person name="Vinson J."/>
            <person name="Vo A."/>
            <person name="Wade C."/>
            <person name="Wang S."/>
            <person name="Wangchuk T."/>
            <person name="Wangdi T."/>
            <person name="Whittaker C."/>
            <person name="Wilkinson J."/>
            <person name="Wu Y."/>
            <person name="Wyman D."/>
            <person name="Yadav S."/>
            <person name="Yang S."/>
            <person name="Yang X."/>
            <person name="Yeager S."/>
            <person name="Yee E."/>
            <person name="Young G."/>
            <person name="Zainoun J."/>
            <person name="Zembeck L."/>
            <person name="Zimmer A."/>
            <person name="Zody M."/>
            <person name="Lander E."/>
        </authorList>
    </citation>
    <scope>NUCLEOTIDE SEQUENCE [LARGE SCALE GENOMIC DNA]</scope>
</reference>
<keyword evidence="7 9" id="KW-1133">Transmembrane helix</keyword>
<organism evidence="11 12">
    <name type="scientific">Ciona savignyi</name>
    <name type="common">Pacific transparent sea squirt</name>
    <dbReference type="NCBI Taxonomy" id="51511"/>
    <lineage>
        <taxon>Eukaryota</taxon>
        <taxon>Metazoa</taxon>
        <taxon>Chordata</taxon>
        <taxon>Tunicata</taxon>
        <taxon>Ascidiacea</taxon>
        <taxon>Phlebobranchia</taxon>
        <taxon>Cionidae</taxon>
        <taxon>Ciona</taxon>
    </lineage>
</organism>
<dbReference type="Pfam" id="PF19055">
    <property type="entry name" value="ABC2_membrane_7"/>
    <property type="match status" value="1"/>
</dbReference>
<keyword evidence="3" id="KW-0813">Transport</keyword>
<dbReference type="GO" id="GO:0016887">
    <property type="term" value="F:ATP hydrolysis activity"/>
    <property type="evidence" value="ECO:0007669"/>
    <property type="project" value="InterPro"/>
</dbReference>
<protein>
    <recommendedName>
        <fullName evidence="10">ABC transporter domain-containing protein</fullName>
    </recommendedName>
</protein>
<feature type="transmembrane region" description="Helical" evidence="9">
    <location>
        <begin position="425"/>
        <end position="444"/>
    </location>
</feature>
<dbReference type="Gene3D" id="3.40.50.300">
    <property type="entry name" value="P-loop containing nucleotide triphosphate hydrolases"/>
    <property type="match status" value="2"/>
</dbReference>
<dbReference type="PANTHER" id="PTHR48041:SF139">
    <property type="entry name" value="PROTEIN SCARLET"/>
    <property type="match status" value="1"/>
</dbReference>
<dbReference type="SMART" id="SM00382">
    <property type="entry name" value="AAA"/>
    <property type="match status" value="1"/>
</dbReference>
<evidence type="ECO:0000313" key="11">
    <source>
        <dbReference type="Ensembl" id="ENSCSAVP00000011038.1"/>
    </source>
</evidence>
<proteinExistence type="inferred from homology"/>
<evidence type="ECO:0000256" key="3">
    <source>
        <dbReference type="ARBA" id="ARBA00022448"/>
    </source>
</evidence>
<dbReference type="InterPro" id="IPR013525">
    <property type="entry name" value="ABC2_TM"/>
</dbReference>
<dbReference type="Ensembl" id="ENSCSAVT00000011169.1">
    <property type="protein sequence ID" value="ENSCSAVP00000011038.1"/>
    <property type="gene ID" value="ENSCSAVG00000006456.1"/>
</dbReference>
<accession>H2Z0C6</accession>
<evidence type="ECO:0000256" key="7">
    <source>
        <dbReference type="ARBA" id="ARBA00022989"/>
    </source>
</evidence>
<keyword evidence="5" id="KW-0547">Nucleotide-binding</keyword>
<evidence type="ECO:0000259" key="10">
    <source>
        <dbReference type="PROSITE" id="PS50893"/>
    </source>
</evidence>
<comment type="similarity">
    <text evidence="2">Belongs to the ABC transporter superfamily. ABCG family. Eye pigment precursor importer (TC 3.A.1.204) subfamily.</text>
</comment>
<keyword evidence="8 9" id="KW-0472">Membrane</keyword>
<dbReference type="Proteomes" id="UP000007875">
    <property type="component" value="Unassembled WGS sequence"/>
</dbReference>
<evidence type="ECO:0000256" key="2">
    <source>
        <dbReference type="ARBA" id="ARBA00005814"/>
    </source>
</evidence>
<dbReference type="InterPro" id="IPR043926">
    <property type="entry name" value="ABCG_dom"/>
</dbReference>
<dbReference type="InterPro" id="IPR003593">
    <property type="entry name" value="AAA+_ATPase"/>
</dbReference>
<comment type="subcellular location">
    <subcellularLocation>
        <location evidence="1">Membrane</location>
        <topology evidence="1">Multi-pass membrane protein</topology>
    </subcellularLocation>
</comment>
<feature type="transmembrane region" description="Helical" evidence="9">
    <location>
        <begin position="367"/>
        <end position="388"/>
    </location>
</feature>
<reference evidence="11" key="2">
    <citation type="submission" date="2025-08" db="UniProtKB">
        <authorList>
            <consortium name="Ensembl"/>
        </authorList>
    </citation>
    <scope>IDENTIFICATION</scope>
</reference>
<evidence type="ECO:0000256" key="4">
    <source>
        <dbReference type="ARBA" id="ARBA00022692"/>
    </source>
</evidence>
<evidence type="ECO:0000256" key="1">
    <source>
        <dbReference type="ARBA" id="ARBA00004141"/>
    </source>
</evidence>
<evidence type="ECO:0000256" key="5">
    <source>
        <dbReference type="ARBA" id="ARBA00022741"/>
    </source>
</evidence>
<dbReference type="InterPro" id="IPR050352">
    <property type="entry name" value="ABCG_transporters"/>
</dbReference>
<dbReference type="Pfam" id="PF00005">
    <property type="entry name" value="ABC_tran"/>
    <property type="match status" value="1"/>
</dbReference>
<dbReference type="GO" id="GO:0140359">
    <property type="term" value="F:ABC-type transporter activity"/>
    <property type="evidence" value="ECO:0007669"/>
    <property type="project" value="InterPro"/>
</dbReference>
<keyword evidence="6" id="KW-0067">ATP-binding</keyword>
<dbReference type="InterPro" id="IPR027417">
    <property type="entry name" value="P-loop_NTPase"/>
</dbReference>
<dbReference type="SUPFAM" id="SSF52540">
    <property type="entry name" value="P-loop containing nucleoside triphosphate hydrolases"/>
    <property type="match status" value="1"/>
</dbReference>
<feature type="domain" description="ABC transporter" evidence="10">
    <location>
        <begin position="1"/>
        <end position="186"/>
    </location>
</feature>
<dbReference type="InterPro" id="IPR003439">
    <property type="entry name" value="ABC_transporter-like_ATP-bd"/>
</dbReference>
<evidence type="ECO:0000256" key="6">
    <source>
        <dbReference type="ARBA" id="ARBA00022840"/>
    </source>
</evidence>
<feature type="transmembrane region" description="Helical" evidence="9">
    <location>
        <begin position="227"/>
        <end position="247"/>
    </location>
</feature>
<dbReference type="AlphaFoldDB" id="H2Z0C6"/>
<evidence type="ECO:0000256" key="8">
    <source>
        <dbReference type="ARBA" id="ARBA00023136"/>
    </source>
</evidence>
<dbReference type="Pfam" id="PF01061">
    <property type="entry name" value="ABC2_membrane"/>
    <property type="match status" value="1"/>
</dbReference>
<feature type="transmembrane region" description="Helical" evidence="9">
    <location>
        <begin position="394"/>
        <end position="413"/>
    </location>
</feature>
<feature type="transmembrane region" description="Helical" evidence="9">
    <location>
        <begin position="516"/>
        <end position="536"/>
    </location>
</feature>
<dbReference type="PROSITE" id="PS00211">
    <property type="entry name" value="ABC_TRANSPORTER_1"/>
    <property type="match status" value="1"/>
</dbReference>
<evidence type="ECO:0000256" key="9">
    <source>
        <dbReference type="SAM" id="Phobius"/>
    </source>
</evidence>
<dbReference type="GO" id="GO:0005886">
    <property type="term" value="C:plasma membrane"/>
    <property type="evidence" value="ECO:0007669"/>
    <property type="project" value="TreeGrafter"/>
</dbReference>